<dbReference type="InterPro" id="IPR052200">
    <property type="entry name" value="Protoporphyrinogen_IX_DH"/>
</dbReference>
<gene>
    <name evidence="2" type="ORF">GCM10009733_059830</name>
</gene>
<evidence type="ECO:0000259" key="1">
    <source>
        <dbReference type="PROSITE" id="PS50902"/>
    </source>
</evidence>
<dbReference type="Proteomes" id="UP001500064">
    <property type="component" value="Unassembled WGS sequence"/>
</dbReference>
<evidence type="ECO:0000313" key="2">
    <source>
        <dbReference type="EMBL" id="GAA1654503.1"/>
    </source>
</evidence>
<sequence>MTVILLAYATRNGSTREVVDAIAAMLRETGVEVRVRAARTVRAPIEEADLIVLGAPLYNGRWHRDAHRLLKRHRDTLRRLPVAVFGMGPRRDTPEAWAQARSQLNRALTRHSWLTPLTVAVFGGADSPKHRLHRDLRDWNAIEAWALGICRLSERTAAHGAT</sequence>
<dbReference type="Pfam" id="PF12724">
    <property type="entry name" value="Flavodoxin_5"/>
    <property type="match status" value="1"/>
</dbReference>
<dbReference type="PANTHER" id="PTHR38030">
    <property type="entry name" value="PROTOPORPHYRINOGEN IX DEHYDROGENASE [MENAQUINONE]"/>
    <property type="match status" value="1"/>
</dbReference>
<evidence type="ECO:0000313" key="3">
    <source>
        <dbReference type="Proteomes" id="UP001500064"/>
    </source>
</evidence>
<dbReference type="Gene3D" id="3.40.50.360">
    <property type="match status" value="1"/>
</dbReference>
<organism evidence="2 3">
    <name type="scientific">Nonomuraea maheshkhaliensis</name>
    <dbReference type="NCBI Taxonomy" id="419590"/>
    <lineage>
        <taxon>Bacteria</taxon>
        <taxon>Bacillati</taxon>
        <taxon>Actinomycetota</taxon>
        <taxon>Actinomycetes</taxon>
        <taxon>Streptosporangiales</taxon>
        <taxon>Streptosporangiaceae</taxon>
        <taxon>Nonomuraea</taxon>
    </lineage>
</organism>
<dbReference type="InterPro" id="IPR029039">
    <property type="entry name" value="Flavoprotein-like_sf"/>
</dbReference>
<name>A0ABN2FNU1_9ACTN</name>
<dbReference type="EMBL" id="BAAAMU010000050">
    <property type="protein sequence ID" value="GAA1654503.1"/>
    <property type="molecule type" value="Genomic_DNA"/>
</dbReference>
<dbReference type="RefSeq" id="WP_346109851.1">
    <property type="nucleotide sequence ID" value="NZ_BAAAMU010000050.1"/>
</dbReference>
<dbReference type="PROSITE" id="PS50902">
    <property type="entry name" value="FLAVODOXIN_LIKE"/>
    <property type="match status" value="1"/>
</dbReference>
<feature type="domain" description="Flavodoxin-like" evidence="1">
    <location>
        <begin position="4"/>
        <end position="162"/>
    </location>
</feature>
<comment type="caution">
    <text evidence="2">The sequence shown here is derived from an EMBL/GenBank/DDBJ whole genome shotgun (WGS) entry which is preliminary data.</text>
</comment>
<reference evidence="2 3" key="1">
    <citation type="journal article" date="2019" name="Int. J. Syst. Evol. Microbiol.">
        <title>The Global Catalogue of Microorganisms (GCM) 10K type strain sequencing project: providing services to taxonomists for standard genome sequencing and annotation.</title>
        <authorList>
            <consortium name="The Broad Institute Genomics Platform"/>
            <consortium name="The Broad Institute Genome Sequencing Center for Infectious Disease"/>
            <person name="Wu L."/>
            <person name="Ma J."/>
        </authorList>
    </citation>
    <scope>NUCLEOTIDE SEQUENCE [LARGE SCALE GENOMIC DNA]</scope>
    <source>
        <strain evidence="2 3">JCM 13929</strain>
    </source>
</reference>
<keyword evidence="3" id="KW-1185">Reference proteome</keyword>
<dbReference type="InterPro" id="IPR026816">
    <property type="entry name" value="Flavodoxin_dom"/>
</dbReference>
<accession>A0ABN2FNU1</accession>
<protein>
    <submittedName>
        <fullName evidence="2">Flavodoxin domain-containing protein</fullName>
    </submittedName>
</protein>
<dbReference type="PANTHER" id="PTHR38030:SF2">
    <property type="entry name" value="PROTOPORPHYRINOGEN IX DEHYDROGENASE [QUINONE]"/>
    <property type="match status" value="1"/>
</dbReference>
<dbReference type="InterPro" id="IPR008254">
    <property type="entry name" value="Flavodoxin/NO_synth"/>
</dbReference>
<dbReference type="SUPFAM" id="SSF52218">
    <property type="entry name" value="Flavoproteins"/>
    <property type="match status" value="1"/>
</dbReference>
<proteinExistence type="predicted"/>